<accession>F6B9S8</accession>
<evidence type="ECO:0000256" key="5">
    <source>
        <dbReference type="ARBA" id="ARBA00023239"/>
    </source>
</evidence>
<evidence type="ECO:0000259" key="7">
    <source>
        <dbReference type="Pfam" id="PF03711"/>
    </source>
</evidence>
<keyword evidence="3" id="KW-0210">Decarboxylase</keyword>
<dbReference type="InterPro" id="IPR015424">
    <property type="entry name" value="PyrdxlP-dep_Trfase"/>
</dbReference>
<dbReference type="InterPro" id="IPR015421">
    <property type="entry name" value="PyrdxlP-dep_Trfase_major"/>
</dbReference>
<dbReference type="EMBL" id="CP002736">
    <property type="protein sequence ID" value="AEF93776.1"/>
    <property type="molecule type" value="Genomic_DNA"/>
</dbReference>
<evidence type="ECO:0000256" key="2">
    <source>
        <dbReference type="ARBA" id="ARBA00010671"/>
    </source>
</evidence>
<reference evidence="8 9" key="1">
    <citation type="submission" date="2011-05" db="EMBL/GenBank/DDBJ databases">
        <title>Complete sequence of Desulfotomaculum carboxydivorans CO-1-SRB.</title>
        <authorList>
            <consortium name="US DOE Joint Genome Institute"/>
            <person name="Lucas S."/>
            <person name="Han J."/>
            <person name="Lapidus A."/>
            <person name="Cheng J.-F."/>
            <person name="Goodwin L."/>
            <person name="Pitluck S."/>
            <person name="Peters L."/>
            <person name="Mikhailova N."/>
            <person name="Lu M."/>
            <person name="Han C."/>
            <person name="Tapia R."/>
            <person name="Land M."/>
            <person name="Hauser L."/>
            <person name="Kyrpides N."/>
            <person name="Ivanova N."/>
            <person name="Pagani I."/>
            <person name="Stams A."/>
            <person name="Plugge C."/>
            <person name="Muyzer G."/>
            <person name="Kuever J."/>
            <person name="Parshina S."/>
            <person name="Ivanova A."/>
            <person name="Nazina T."/>
            <person name="Woyke T."/>
        </authorList>
    </citation>
    <scope>NUCLEOTIDE SEQUENCE [LARGE SCALE GENOMIC DNA]</scope>
    <source>
        <strain evidence="9">DSM 14880 / VKM B-2319 / CO-1-SRB</strain>
    </source>
</reference>
<dbReference type="STRING" id="868595.Desca_0897"/>
<dbReference type="CDD" id="cd00615">
    <property type="entry name" value="Orn_deC_like"/>
    <property type="match status" value="1"/>
</dbReference>
<sequence>MTKAQNTPIIEALKKYINDRTIRFHMPGHKGGQITNNAVIDFLGSRVFEADVTNVPGMDDLHQTHGVIKEAQELAARTFGADATYFLINGSSCGLQALVMAACNPGDKILVPRNIHRSILSGIILSGAVPVFFMPEYDQDFAIPLGVTPTTIANSLAGHPDVKAVMLVNPTYHGITSDLSTIAKIVHRHNVPLLVDEAHGPHLYFHEDLPKSALDSGADATVHGTHKMLAAFTQASMLHVKGDRINRQRLEASLRLLQSTSTSYLLLASLDGARAQIAEQGRQLVDKTLDLARYLRGKIKEIPGFRVFGEEKIGQPGVLGLDLTKVTVSVRDLKVTGFWAEQWLREKHHIQVEMSNVFNLLLLLTFGNWRSDVDYMLKALNELSEHVRQNPKLMKRYSPLPAVNLLPVIPEPVLTPREAFWAQSVATPLQQSVGRVCAEVITCYPPGIPVICPGERITSEIVEYLSLMRAMGVHFQGCYDGSMENVLVVK</sequence>
<dbReference type="EC" id="4.1.1.19" evidence="8"/>
<dbReference type="KEGG" id="dca:Desca_0897"/>
<comment type="similarity">
    <text evidence="2">Belongs to the Orn/Lys/Arg decarboxylase class-I family.</text>
</comment>
<evidence type="ECO:0000256" key="3">
    <source>
        <dbReference type="ARBA" id="ARBA00022793"/>
    </source>
</evidence>
<dbReference type="PANTHER" id="PTHR43277:SF4">
    <property type="entry name" value="ARGININE DECARBOXYLASE"/>
    <property type="match status" value="1"/>
</dbReference>
<organism evidence="8 9">
    <name type="scientific">Desulfotomaculum nigrificans (strain DSM 14880 / VKM B-2319 / CO-1-SRB)</name>
    <name type="common">Desulfotomaculum carboxydivorans</name>
    <dbReference type="NCBI Taxonomy" id="868595"/>
    <lineage>
        <taxon>Bacteria</taxon>
        <taxon>Bacillati</taxon>
        <taxon>Bacillota</taxon>
        <taxon>Clostridia</taxon>
        <taxon>Eubacteriales</taxon>
        <taxon>Desulfotomaculaceae</taxon>
        <taxon>Desulfotomaculum</taxon>
    </lineage>
</organism>
<feature type="domain" description="Orn/Lys/Arg decarboxylase C-terminal" evidence="7">
    <location>
        <begin position="409"/>
        <end position="477"/>
    </location>
</feature>
<keyword evidence="5 8" id="KW-0456">Lyase</keyword>
<dbReference type="Gene3D" id="3.40.640.10">
    <property type="entry name" value="Type I PLP-dependent aspartate aminotransferase-like (Major domain)"/>
    <property type="match status" value="1"/>
</dbReference>
<gene>
    <name evidence="8" type="ordered locus">Desca_0897</name>
</gene>
<dbReference type="Proteomes" id="UP000009226">
    <property type="component" value="Chromosome"/>
</dbReference>
<keyword evidence="4" id="KW-0663">Pyridoxal phosphate</keyword>
<dbReference type="Pfam" id="PF01276">
    <property type="entry name" value="OKR_DC_1"/>
    <property type="match status" value="1"/>
</dbReference>
<evidence type="ECO:0000313" key="8">
    <source>
        <dbReference type="EMBL" id="AEF93776.1"/>
    </source>
</evidence>
<dbReference type="InterPro" id="IPR008286">
    <property type="entry name" value="Prn/Lys/Arg_de-COase_C"/>
</dbReference>
<dbReference type="InterPro" id="IPR000310">
    <property type="entry name" value="Orn/Lys/Arg_deCO2ase_major_dom"/>
</dbReference>
<comment type="cofactor">
    <cofactor evidence="1">
        <name>pyridoxal 5'-phosphate</name>
        <dbReference type="ChEBI" id="CHEBI:597326"/>
    </cofactor>
</comment>
<keyword evidence="9" id="KW-1185">Reference proteome</keyword>
<evidence type="ECO:0000259" key="6">
    <source>
        <dbReference type="Pfam" id="PF01276"/>
    </source>
</evidence>
<proteinExistence type="inferred from homology"/>
<dbReference type="SUPFAM" id="SSF53383">
    <property type="entry name" value="PLP-dependent transferases"/>
    <property type="match status" value="1"/>
</dbReference>
<protein>
    <submittedName>
        <fullName evidence="8">Arginine decarboxylase</fullName>
        <ecNumber evidence="8">4.1.1.19</ecNumber>
    </submittedName>
</protein>
<evidence type="ECO:0000256" key="4">
    <source>
        <dbReference type="ARBA" id="ARBA00022898"/>
    </source>
</evidence>
<dbReference type="HOGENOM" id="CLU_025925_2_1_9"/>
<evidence type="ECO:0000256" key="1">
    <source>
        <dbReference type="ARBA" id="ARBA00001933"/>
    </source>
</evidence>
<dbReference type="RefSeq" id="WP_013809909.1">
    <property type="nucleotide sequence ID" value="NC_015565.1"/>
</dbReference>
<evidence type="ECO:0000313" key="9">
    <source>
        <dbReference type="Proteomes" id="UP000009226"/>
    </source>
</evidence>
<name>F6B9S8_DESCC</name>
<dbReference type="AlphaFoldDB" id="F6B9S8"/>
<dbReference type="InterPro" id="IPR052357">
    <property type="entry name" value="Orn_Lys_Arg_decarboxylase-I"/>
</dbReference>
<dbReference type="GO" id="GO:0008792">
    <property type="term" value="F:arginine decarboxylase activity"/>
    <property type="evidence" value="ECO:0007669"/>
    <property type="project" value="UniProtKB-EC"/>
</dbReference>
<dbReference type="Pfam" id="PF03711">
    <property type="entry name" value="OKR_DC_1_C"/>
    <property type="match status" value="1"/>
</dbReference>
<dbReference type="Gene3D" id="3.90.100.10">
    <property type="entry name" value="Orn/Lys/Arg decarboxylase, C-terminal domain"/>
    <property type="match status" value="1"/>
</dbReference>
<dbReference type="eggNOG" id="COG1982">
    <property type="taxonomic scope" value="Bacteria"/>
</dbReference>
<dbReference type="PANTHER" id="PTHR43277">
    <property type="entry name" value="ARGININE DECARBOXYLASE"/>
    <property type="match status" value="1"/>
</dbReference>
<feature type="domain" description="Orn/Lys/Arg decarboxylases family 1 pyridoxal-P attachment site" evidence="6">
    <location>
        <begin position="7"/>
        <end position="369"/>
    </location>
</feature>